<gene>
    <name evidence="2" type="ORF">D8674_023204</name>
</gene>
<dbReference type="OrthoDB" id="1925581at2759"/>
<keyword evidence="3" id="KW-1185">Reference proteome</keyword>
<dbReference type="Proteomes" id="UP000327157">
    <property type="component" value="Chromosome 3"/>
</dbReference>
<evidence type="ECO:0000313" key="2">
    <source>
        <dbReference type="EMBL" id="KAB2616616.1"/>
    </source>
</evidence>
<dbReference type="AlphaFoldDB" id="A0A5N5GM33"/>
<feature type="compositionally biased region" description="Basic and acidic residues" evidence="1">
    <location>
        <begin position="24"/>
        <end position="33"/>
    </location>
</feature>
<feature type="region of interest" description="Disordered" evidence="1">
    <location>
        <begin position="1"/>
        <end position="33"/>
    </location>
</feature>
<accession>A0A5N5GM33</accession>
<comment type="caution">
    <text evidence="2">The sequence shown here is derived from an EMBL/GenBank/DDBJ whole genome shotgun (WGS) entry which is preliminary data.</text>
</comment>
<reference evidence="2 3" key="3">
    <citation type="submission" date="2019-11" db="EMBL/GenBank/DDBJ databases">
        <title>A de novo genome assembly of a pear dwarfing rootstock.</title>
        <authorList>
            <person name="Wang F."/>
            <person name="Wang J."/>
            <person name="Li S."/>
            <person name="Zhang Y."/>
            <person name="Fang M."/>
            <person name="Ma L."/>
            <person name="Zhao Y."/>
            <person name="Jiang S."/>
        </authorList>
    </citation>
    <scope>NUCLEOTIDE SEQUENCE [LARGE SCALE GENOMIC DNA]</scope>
    <source>
        <strain evidence="2">S2</strain>
        <tissue evidence="2">Leaf</tissue>
    </source>
</reference>
<protein>
    <submittedName>
        <fullName evidence="2">Uncharacterized protein</fullName>
    </submittedName>
</protein>
<feature type="compositionally biased region" description="Polar residues" evidence="1">
    <location>
        <begin position="1"/>
        <end position="13"/>
    </location>
</feature>
<sequence>MASAFSRSVQGQTADYLKKRRKEKSTERPLDLKGPKCVASTMFRNGIRREGNPPSLDVLMCTKCLYILT</sequence>
<name>A0A5N5GM33_9ROSA</name>
<evidence type="ECO:0000256" key="1">
    <source>
        <dbReference type="SAM" id="MobiDB-lite"/>
    </source>
</evidence>
<proteinExistence type="predicted"/>
<reference evidence="2 3" key="1">
    <citation type="submission" date="2019-09" db="EMBL/GenBank/DDBJ databases">
        <authorList>
            <person name="Ou C."/>
        </authorList>
    </citation>
    <scope>NUCLEOTIDE SEQUENCE [LARGE SCALE GENOMIC DNA]</scope>
    <source>
        <strain evidence="2">S2</strain>
        <tissue evidence="2">Leaf</tissue>
    </source>
</reference>
<dbReference type="EMBL" id="SMOL01000402">
    <property type="protein sequence ID" value="KAB2616616.1"/>
    <property type="molecule type" value="Genomic_DNA"/>
</dbReference>
<organism evidence="2 3">
    <name type="scientific">Pyrus ussuriensis x Pyrus communis</name>
    <dbReference type="NCBI Taxonomy" id="2448454"/>
    <lineage>
        <taxon>Eukaryota</taxon>
        <taxon>Viridiplantae</taxon>
        <taxon>Streptophyta</taxon>
        <taxon>Embryophyta</taxon>
        <taxon>Tracheophyta</taxon>
        <taxon>Spermatophyta</taxon>
        <taxon>Magnoliopsida</taxon>
        <taxon>eudicotyledons</taxon>
        <taxon>Gunneridae</taxon>
        <taxon>Pentapetalae</taxon>
        <taxon>rosids</taxon>
        <taxon>fabids</taxon>
        <taxon>Rosales</taxon>
        <taxon>Rosaceae</taxon>
        <taxon>Amygdaloideae</taxon>
        <taxon>Maleae</taxon>
        <taxon>Pyrus</taxon>
    </lineage>
</organism>
<evidence type="ECO:0000313" key="3">
    <source>
        <dbReference type="Proteomes" id="UP000327157"/>
    </source>
</evidence>
<reference evidence="3" key="2">
    <citation type="submission" date="2019-10" db="EMBL/GenBank/DDBJ databases">
        <title>A de novo genome assembly of a pear dwarfing rootstock.</title>
        <authorList>
            <person name="Wang F."/>
            <person name="Wang J."/>
            <person name="Li S."/>
            <person name="Zhang Y."/>
            <person name="Fang M."/>
            <person name="Ma L."/>
            <person name="Zhao Y."/>
            <person name="Jiang S."/>
        </authorList>
    </citation>
    <scope>NUCLEOTIDE SEQUENCE [LARGE SCALE GENOMIC DNA]</scope>
</reference>